<dbReference type="InParanoid" id="A0A3R7JQX4"/>
<name>A0A3R7JQX4_CLOSI</name>
<sequence>MSFPVVEIIYMQELGTISYVRCLSDTEAIGPLFNNSRLQHLLTESDKHAVSDVEIRKNGMSLRGESADGSTDTTIKAELTKRDGRSPSENELMKEDHLANSCPHISHQSGVCW</sequence>
<dbReference type="AlphaFoldDB" id="A0A3R7JQX4"/>
<evidence type="ECO:0000256" key="1">
    <source>
        <dbReference type="SAM" id="MobiDB-lite"/>
    </source>
</evidence>
<accession>A0A3R7JQX4</accession>
<gene>
    <name evidence="2" type="ORF">CSKR_108236</name>
</gene>
<feature type="region of interest" description="Disordered" evidence="1">
    <location>
        <begin position="81"/>
        <end position="113"/>
    </location>
</feature>
<dbReference type="EMBL" id="NIRI02000042">
    <property type="protein sequence ID" value="KAG5451993.1"/>
    <property type="molecule type" value="Genomic_DNA"/>
</dbReference>
<protein>
    <submittedName>
        <fullName evidence="2">Uncharacterized protein</fullName>
    </submittedName>
</protein>
<comment type="caution">
    <text evidence="2">The sequence shown here is derived from an EMBL/GenBank/DDBJ whole genome shotgun (WGS) entry which is preliminary data.</text>
</comment>
<evidence type="ECO:0000313" key="3">
    <source>
        <dbReference type="Proteomes" id="UP000286415"/>
    </source>
</evidence>
<proteinExistence type="predicted"/>
<reference evidence="2 3" key="2">
    <citation type="journal article" date="2021" name="Genomics">
        <title>High-quality reference genome for Clonorchis sinensis.</title>
        <authorList>
            <person name="Young N.D."/>
            <person name="Stroehlein A.J."/>
            <person name="Kinkar L."/>
            <person name="Wang T."/>
            <person name="Sohn W.M."/>
            <person name="Chang B.C.H."/>
            <person name="Kaur P."/>
            <person name="Weisz D."/>
            <person name="Dudchenko O."/>
            <person name="Aiden E.L."/>
            <person name="Korhonen P.K."/>
            <person name="Gasser R.B."/>
        </authorList>
    </citation>
    <scope>NUCLEOTIDE SEQUENCE [LARGE SCALE GENOMIC DNA]</scope>
    <source>
        <strain evidence="2">Cs-k2</strain>
    </source>
</reference>
<feature type="compositionally biased region" description="Basic and acidic residues" evidence="1">
    <location>
        <begin position="81"/>
        <end position="98"/>
    </location>
</feature>
<evidence type="ECO:0000313" key="2">
    <source>
        <dbReference type="EMBL" id="KAG5451993.1"/>
    </source>
</evidence>
<dbReference type="Proteomes" id="UP000286415">
    <property type="component" value="Unassembled WGS sequence"/>
</dbReference>
<reference evidence="2 3" key="1">
    <citation type="journal article" date="2018" name="Biotechnol. Adv.">
        <title>Improved genomic resources and new bioinformatic workflow for the carcinogenic parasite Clonorchis sinensis: Biotechnological implications.</title>
        <authorList>
            <person name="Wang D."/>
            <person name="Korhonen P.K."/>
            <person name="Gasser R.B."/>
            <person name="Young N.D."/>
        </authorList>
    </citation>
    <scope>NUCLEOTIDE SEQUENCE [LARGE SCALE GENOMIC DNA]</scope>
    <source>
        <strain evidence="2">Cs-k2</strain>
    </source>
</reference>
<keyword evidence="3" id="KW-1185">Reference proteome</keyword>
<organism evidence="2 3">
    <name type="scientific">Clonorchis sinensis</name>
    <name type="common">Chinese liver fluke</name>
    <dbReference type="NCBI Taxonomy" id="79923"/>
    <lineage>
        <taxon>Eukaryota</taxon>
        <taxon>Metazoa</taxon>
        <taxon>Spiralia</taxon>
        <taxon>Lophotrochozoa</taxon>
        <taxon>Platyhelminthes</taxon>
        <taxon>Trematoda</taxon>
        <taxon>Digenea</taxon>
        <taxon>Opisthorchiida</taxon>
        <taxon>Opisthorchiata</taxon>
        <taxon>Opisthorchiidae</taxon>
        <taxon>Clonorchis</taxon>
    </lineage>
</organism>